<sequence length="140" mass="15530">MELTLHRTDKRDNCTLGALSIEGEPFCHTLEPTWRNIGPGGTGYIIRGNTAIPEGRYPVVVTRSEKLGGEWLPLLLHVPRFKGIRIHAGNTVDDTGGCILVGQRPDEHPDRLVESRVTLKKLVKMLAERPLGEGVWITIC</sequence>
<accession>A0A9D2E9F6</accession>
<proteinExistence type="predicted"/>
<dbReference type="Pfam" id="PF18925">
    <property type="entry name" value="DUF5675"/>
    <property type="match status" value="1"/>
</dbReference>
<dbReference type="AlphaFoldDB" id="A0A9D2E9F6"/>
<name>A0A9D2E9F6_9BACE</name>
<dbReference type="InterPro" id="IPR043732">
    <property type="entry name" value="DUF5675"/>
</dbReference>
<dbReference type="EMBL" id="DXBX01000053">
    <property type="protein sequence ID" value="HIZ33212.1"/>
    <property type="molecule type" value="Genomic_DNA"/>
</dbReference>
<evidence type="ECO:0000313" key="3">
    <source>
        <dbReference type="Proteomes" id="UP000824028"/>
    </source>
</evidence>
<protein>
    <recommendedName>
        <fullName evidence="1">DUF5675 domain-containing protein</fullName>
    </recommendedName>
</protein>
<reference evidence="2" key="1">
    <citation type="journal article" date="2021" name="PeerJ">
        <title>Extensive microbial diversity within the chicken gut microbiome revealed by metagenomics and culture.</title>
        <authorList>
            <person name="Gilroy R."/>
            <person name="Ravi A."/>
            <person name="Getino M."/>
            <person name="Pursley I."/>
            <person name="Horton D.L."/>
            <person name="Alikhan N.F."/>
            <person name="Baker D."/>
            <person name="Gharbi K."/>
            <person name="Hall N."/>
            <person name="Watson M."/>
            <person name="Adriaenssens E.M."/>
            <person name="Foster-Nyarko E."/>
            <person name="Jarju S."/>
            <person name="Secka A."/>
            <person name="Antonio M."/>
            <person name="Oren A."/>
            <person name="Chaudhuri R.R."/>
            <person name="La Ragione R."/>
            <person name="Hildebrand F."/>
            <person name="Pallen M.J."/>
        </authorList>
    </citation>
    <scope>NUCLEOTIDE SEQUENCE</scope>
    <source>
        <strain evidence="2">ChiHjej9B8-1298</strain>
    </source>
</reference>
<evidence type="ECO:0000259" key="1">
    <source>
        <dbReference type="Pfam" id="PF18925"/>
    </source>
</evidence>
<organism evidence="2 3">
    <name type="scientific">Candidatus Bacteroides merdigallinarum</name>
    <dbReference type="NCBI Taxonomy" id="2838473"/>
    <lineage>
        <taxon>Bacteria</taxon>
        <taxon>Pseudomonadati</taxon>
        <taxon>Bacteroidota</taxon>
        <taxon>Bacteroidia</taxon>
        <taxon>Bacteroidales</taxon>
        <taxon>Bacteroidaceae</taxon>
        <taxon>Bacteroides</taxon>
    </lineage>
</organism>
<feature type="domain" description="DUF5675" evidence="1">
    <location>
        <begin position="4"/>
        <end position="127"/>
    </location>
</feature>
<comment type="caution">
    <text evidence="2">The sequence shown here is derived from an EMBL/GenBank/DDBJ whole genome shotgun (WGS) entry which is preliminary data.</text>
</comment>
<evidence type="ECO:0000313" key="2">
    <source>
        <dbReference type="EMBL" id="HIZ33212.1"/>
    </source>
</evidence>
<dbReference type="Proteomes" id="UP000824028">
    <property type="component" value="Unassembled WGS sequence"/>
</dbReference>
<gene>
    <name evidence="2" type="ORF">H9814_06710</name>
</gene>
<reference evidence="2" key="2">
    <citation type="submission" date="2021-04" db="EMBL/GenBank/DDBJ databases">
        <authorList>
            <person name="Gilroy R."/>
        </authorList>
    </citation>
    <scope>NUCLEOTIDE SEQUENCE</scope>
    <source>
        <strain evidence="2">ChiHjej9B8-1298</strain>
    </source>
</reference>